<dbReference type="InParanoid" id="E6W645"/>
<gene>
    <name evidence="2" type="ordered locus">Selin_0227</name>
</gene>
<keyword evidence="1" id="KW-0472">Membrane</keyword>
<dbReference type="OrthoDB" id="2542372at2"/>
<evidence type="ECO:0000313" key="3">
    <source>
        <dbReference type="Proteomes" id="UP000002572"/>
    </source>
</evidence>
<feature type="transmembrane region" description="Helical" evidence="1">
    <location>
        <begin position="186"/>
        <end position="207"/>
    </location>
</feature>
<keyword evidence="1" id="KW-0812">Transmembrane</keyword>
<dbReference type="KEGG" id="din:Selin_0227"/>
<dbReference type="Proteomes" id="UP000002572">
    <property type="component" value="Chromosome"/>
</dbReference>
<proteinExistence type="predicted"/>
<feature type="transmembrane region" description="Helical" evidence="1">
    <location>
        <begin position="40"/>
        <end position="58"/>
    </location>
</feature>
<organism evidence="2 3">
    <name type="scientific">Desulfurispirillum indicum (strain ATCC BAA-1389 / DSM 22839 / S5)</name>
    <dbReference type="NCBI Taxonomy" id="653733"/>
    <lineage>
        <taxon>Bacteria</taxon>
        <taxon>Pseudomonadati</taxon>
        <taxon>Chrysiogenota</taxon>
        <taxon>Chrysiogenia</taxon>
        <taxon>Chrysiogenales</taxon>
        <taxon>Chrysiogenaceae</taxon>
        <taxon>Desulfurispirillum</taxon>
    </lineage>
</organism>
<evidence type="ECO:0000313" key="2">
    <source>
        <dbReference type="EMBL" id="ADU64984.1"/>
    </source>
</evidence>
<evidence type="ECO:0000256" key="1">
    <source>
        <dbReference type="SAM" id="Phobius"/>
    </source>
</evidence>
<dbReference type="RefSeq" id="WP_013504873.1">
    <property type="nucleotide sequence ID" value="NC_014836.1"/>
</dbReference>
<feature type="transmembrane region" description="Helical" evidence="1">
    <location>
        <begin position="151"/>
        <end position="174"/>
    </location>
</feature>
<protein>
    <submittedName>
        <fullName evidence="2">Uncharacterized protein</fullName>
    </submittedName>
</protein>
<dbReference type="EMBL" id="CP002432">
    <property type="protein sequence ID" value="ADU64984.1"/>
    <property type="molecule type" value="Genomic_DNA"/>
</dbReference>
<feature type="transmembrane region" description="Helical" evidence="1">
    <location>
        <begin position="219"/>
        <end position="241"/>
    </location>
</feature>
<feature type="transmembrane region" description="Helical" evidence="1">
    <location>
        <begin position="123"/>
        <end position="145"/>
    </location>
</feature>
<accession>E6W645</accession>
<keyword evidence="3" id="KW-1185">Reference proteome</keyword>
<dbReference type="HOGENOM" id="CLU_051659_1_0_0"/>
<dbReference type="AlphaFoldDB" id="E6W645"/>
<reference evidence="2 3" key="1">
    <citation type="submission" date="2010-12" db="EMBL/GenBank/DDBJ databases">
        <title>Complete sequence of Desulfurispirillum indicum S5.</title>
        <authorList>
            <consortium name="US DOE Joint Genome Institute"/>
            <person name="Lucas S."/>
            <person name="Copeland A."/>
            <person name="Lapidus A."/>
            <person name="Cheng J.-F."/>
            <person name="Goodwin L."/>
            <person name="Pitluck S."/>
            <person name="Chertkov O."/>
            <person name="Held B."/>
            <person name="Detter J.C."/>
            <person name="Han C."/>
            <person name="Tapia R."/>
            <person name="Land M."/>
            <person name="Hauser L."/>
            <person name="Kyrpides N."/>
            <person name="Ivanova N."/>
            <person name="Mikhailova N."/>
            <person name="Haggblom M."/>
            <person name="Rauschenbach I."/>
            <person name="Bini E."/>
            <person name="Woyke T."/>
        </authorList>
    </citation>
    <scope>NUCLEOTIDE SEQUENCE [LARGE SCALE GENOMIC DNA]</scope>
    <source>
        <strain evidence="3">ATCC BAA-1389 / DSM 22839 / S5</strain>
    </source>
</reference>
<feature type="transmembrane region" description="Helical" evidence="1">
    <location>
        <begin position="261"/>
        <end position="283"/>
    </location>
</feature>
<dbReference type="eggNOG" id="COG0392">
    <property type="taxonomic scope" value="Bacteria"/>
</dbReference>
<keyword evidence="1" id="KW-1133">Transmembrane helix</keyword>
<dbReference type="STRING" id="653733.Selin_0227"/>
<name>E6W645_DESIS</name>
<sequence length="297" mass="32293">MKTHHKKLLHTAGTLIALIAIVFVAQRLWQNIHALDPGRITSATWLAIPLLCLVYSAANPIRARIWYHLLHAQQTPVHWAWALYAYGASDIAKYLPGNIFQFAGRQTLGMAAGIQATVLLKSAFWEITLMVGSGSLFLILIPPLLSHHMTISVPGIPILLILYITLVMILLGVLRRFFGPDANKAAALQVLFLGISGLTFAILMTVITRTPVDLSLLTSWTAAYIIAWLIGLITPGAPAGLGIREAILLLLLTHTAHEAHLLLAIAISRVITTIADIALFFLATTHSKQQTSPFSGS</sequence>